<proteinExistence type="predicted"/>
<evidence type="ECO:0000313" key="2">
    <source>
        <dbReference type="Proteomes" id="UP000314294"/>
    </source>
</evidence>
<sequence length="65" mass="7415">MACWHSEQPPKQCRISLIFHVRPHWANIKPRKQTQHAIQSDVCVVAEQEVSQGVDNRAVAAELLE</sequence>
<dbReference type="Proteomes" id="UP000314294">
    <property type="component" value="Unassembled WGS sequence"/>
</dbReference>
<reference evidence="1 2" key="1">
    <citation type="submission" date="2019-03" db="EMBL/GenBank/DDBJ databases">
        <title>First draft genome of Liparis tanakae, snailfish: a comprehensive survey of snailfish specific genes.</title>
        <authorList>
            <person name="Kim W."/>
            <person name="Song I."/>
            <person name="Jeong J.-H."/>
            <person name="Kim D."/>
            <person name="Kim S."/>
            <person name="Ryu S."/>
            <person name="Song J.Y."/>
            <person name="Lee S.K."/>
        </authorList>
    </citation>
    <scope>NUCLEOTIDE SEQUENCE [LARGE SCALE GENOMIC DNA]</scope>
    <source>
        <tissue evidence="1">Muscle</tissue>
    </source>
</reference>
<gene>
    <name evidence="1" type="ORF">EYF80_029004</name>
</gene>
<dbReference type="AlphaFoldDB" id="A0A4Z2H5J2"/>
<organism evidence="1 2">
    <name type="scientific">Liparis tanakae</name>
    <name type="common">Tanaka's snailfish</name>
    <dbReference type="NCBI Taxonomy" id="230148"/>
    <lineage>
        <taxon>Eukaryota</taxon>
        <taxon>Metazoa</taxon>
        <taxon>Chordata</taxon>
        <taxon>Craniata</taxon>
        <taxon>Vertebrata</taxon>
        <taxon>Euteleostomi</taxon>
        <taxon>Actinopterygii</taxon>
        <taxon>Neopterygii</taxon>
        <taxon>Teleostei</taxon>
        <taxon>Neoteleostei</taxon>
        <taxon>Acanthomorphata</taxon>
        <taxon>Eupercaria</taxon>
        <taxon>Perciformes</taxon>
        <taxon>Cottioidei</taxon>
        <taxon>Cottales</taxon>
        <taxon>Liparidae</taxon>
        <taxon>Liparis</taxon>
    </lineage>
</organism>
<protein>
    <submittedName>
        <fullName evidence="1">Uncharacterized protein</fullName>
    </submittedName>
</protein>
<comment type="caution">
    <text evidence="1">The sequence shown here is derived from an EMBL/GenBank/DDBJ whole genome shotgun (WGS) entry which is preliminary data.</text>
</comment>
<name>A0A4Z2H5J2_9TELE</name>
<accession>A0A4Z2H5J2</accession>
<evidence type="ECO:0000313" key="1">
    <source>
        <dbReference type="EMBL" id="TNN60760.1"/>
    </source>
</evidence>
<dbReference type="EMBL" id="SRLO01000328">
    <property type="protein sequence ID" value="TNN60760.1"/>
    <property type="molecule type" value="Genomic_DNA"/>
</dbReference>
<keyword evidence="2" id="KW-1185">Reference proteome</keyword>